<dbReference type="Gene3D" id="3.40.50.1820">
    <property type="entry name" value="alpha/beta hydrolase"/>
    <property type="match status" value="1"/>
</dbReference>
<dbReference type="InterPro" id="IPR000073">
    <property type="entry name" value="AB_hydrolase_1"/>
</dbReference>
<feature type="domain" description="AB hydrolase-1" evidence="1">
    <location>
        <begin position="13"/>
        <end position="127"/>
    </location>
</feature>
<dbReference type="PRINTS" id="PR00111">
    <property type="entry name" value="ABHYDROLASE"/>
</dbReference>
<dbReference type="GO" id="GO:0016020">
    <property type="term" value="C:membrane"/>
    <property type="evidence" value="ECO:0007669"/>
    <property type="project" value="TreeGrafter"/>
</dbReference>
<dbReference type="EMBL" id="QLZR01000004">
    <property type="protein sequence ID" value="RAZ76767.1"/>
    <property type="molecule type" value="Genomic_DNA"/>
</dbReference>
<dbReference type="GO" id="GO:0016787">
    <property type="term" value="F:hydrolase activity"/>
    <property type="evidence" value="ECO:0007669"/>
    <property type="project" value="UniProtKB-KW"/>
</dbReference>
<protein>
    <submittedName>
        <fullName evidence="2">Alpha/beta hydrolase</fullName>
    </submittedName>
</protein>
<dbReference type="PANTHER" id="PTHR43798">
    <property type="entry name" value="MONOACYLGLYCEROL LIPASE"/>
    <property type="match status" value="1"/>
</dbReference>
<dbReference type="Pfam" id="PF00561">
    <property type="entry name" value="Abhydrolase_1"/>
    <property type="match status" value="1"/>
</dbReference>
<accession>A0A365KUJ9</accession>
<dbReference type="InterPro" id="IPR029058">
    <property type="entry name" value="AB_hydrolase_fold"/>
</dbReference>
<comment type="caution">
    <text evidence="2">The sequence shown here is derived from an EMBL/GenBank/DDBJ whole genome shotgun (WGS) entry which is preliminary data.</text>
</comment>
<dbReference type="Proteomes" id="UP000251002">
    <property type="component" value="Unassembled WGS sequence"/>
</dbReference>
<reference evidence="2 3" key="1">
    <citation type="submission" date="2018-06" db="EMBL/GenBank/DDBJ databases">
        <title>The draft genome sequences of strains SCU63 and S1.</title>
        <authorList>
            <person name="Gan L."/>
        </authorList>
    </citation>
    <scope>NUCLEOTIDE SEQUENCE [LARGE SCALE GENOMIC DNA]</scope>
    <source>
        <strain evidence="2 3">SCU63</strain>
    </source>
</reference>
<keyword evidence="2" id="KW-0378">Hydrolase</keyword>
<proteinExistence type="predicted"/>
<dbReference type="AlphaFoldDB" id="A0A365KUJ9"/>
<evidence type="ECO:0000313" key="2">
    <source>
        <dbReference type="EMBL" id="RAZ76767.1"/>
    </source>
</evidence>
<dbReference type="InterPro" id="IPR050266">
    <property type="entry name" value="AB_hydrolase_sf"/>
</dbReference>
<evidence type="ECO:0000313" key="3">
    <source>
        <dbReference type="Proteomes" id="UP000251002"/>
    </source>
</evidence>
<dbReference type="PANTHER" id="PTHR43798:SF33">
    <property type="entry name" value="HYDROLASE, PUTATIVE (AFU_ORTHOLOGUE AFUA_2G14860)-RELATED"/>
    <property type="match status" value="1"/>
</dbReference>
<evidence type="ECO:0000259" key="1">
    <source>
        <dbReference type="Pfam" id="PF00561"/>
    </source>
</evidence>
<organism evidence="2 3">
    <name type="scientific">Planococcus halotolerans</name>
    <dbReference type="NCBI Taxonomy" id="2233542"/>
    <lineage>
        <taxon>Bacteria</taxon>
        <taxon>Bacillati</taxon>
        <taxon>Bacillota</taxon>
        <taxon>Bacilli</taxon>
        <taxon>Bacillales</taxon>
        <taxon>Caryophanaceae</taxon>
        <taxon>Planococcus</taxon>
    </lineage>
</organism>
<keyword evidence="3" id="KW-1185">Reference proteome</keyword>
<dbReference type="SUPFAM" id="SSF53474">
    <property type="entry name" value="alpha/beta-Hydrolases"/>
    <property type="match status" value="1"/>
</dbReference>
<gene>
    <name evidence="2" type="ORF">DP120_12110</name>
</gene>
<sequence length="235" mass="25886">MILHTVTKGSGEALVFLHTGLQTAATDFIAQQAVFSEHYQVISPDLRGHGKSTAADISNFFEDSAQDLYETFEKLGLQSAHIVGASLGALVAIVFAKRFPAKVKTLTISGVTKQKPDNWHSLHQQDVEMQAGLLNNEEAASYFTDLHGPDWKRFIDLGKSEDWYPFNETGDLSQVSSPVLVIAGESSTNESLSAIEYRREQGNVHISIVPFASHLVHDEQPELYAEVLGRFLVNS</sequence>
<dbReference type="RefSeq" id="WP_112223932.1">
    <property type="nucleotide sequence ID" value="NZ_CP196859.1"/>
</dbReference>
<name>A0A365KUJ9_9BACL</name>